<dbReference type="Gene3D" id="4.10.60.10">
    <property type="entry name" value="Zinc finger, CCHC-type"/>
    <property type="match status" value="1"/>
</dbReference>
<comment type="caution">
    <text evidence="1">The sequence shown here is derived from an EMBL/GenBank/DDBJ whole genome shotgun (WGS) entry which is preliminary data.</text>
</comment>
<sequence length="219" mass="25104">MQQFQLKYVEQDKGLRVGFESDVTSELQHASKGDLTEGVLKILKNIMGPKIDWSRITNCVQRKEETVNEYTERFCQTYSGIVDDPESVLDDKGPLVRIWSDGLVAEYRKALPFLDLAWSNRTLRSNLDCLATWERDSDAKARVKIAAASFQVNTKNQKKRKCPKREGSCHYCSKLGHWMKECKYVREMNSVNQLLFSLFPTLKQTLPTAPNSWGSLLSC</sequence>
<organism evidence="1 2">
    <name type="scientific">Labeo rohita</name>
    <name type="common">Indian major carp</name>
    <name type="synonym">Cyprinus rohita</name>
    <dbReference type="NCBI Taxonomy" id="84645"/>
    <lineage>
        <taxon>Eukaryota</taxon>
        <taxon>Metazoa</taxon>
        <taxon>Chordata</taxon>
        <taxon>Craniata</taxon>
        <taxon>Vertebrata</taxon>
        <taxon>Euteleostomi</taxon>
        <taxon>Actinopterygii</taxon>
        <taxon>Neopterygii</taxon>
        <taxon>Teleostei</taxon>
        <taxon>Ostariophysi</taxon>
        <taxon>Cypriniformes</taxon>
        <taxon>Cyprinidae</taxon>
        <taxon>Labeoninae</taxon>
        <taxon>Labeonini</taxon>
        <taxon>Labeo</taxon>
    </lineage>
</organism>
<proteinExistence type="predicted"/>
<evidence type="ECO:0000313" key="2">
    <source>
        <dbReference type="Proteomes" id="UP000830375"/>
    </source>
</evidence>
<dbReference type="Proteomes" id="UP000830375">
    <property type="component" value="Unassembled WGS sequence"/>
</dbReference>
<name>A0ABQ8L4M3_LABRO</name>
<protein>
    <submittedName>
        <fullName evidence="1">Gag polyprotein</fullName>
    </submittedName>
</protein>
<reference evidence="1 2" key="1">
    <citation type="submission" date="2022-01" db="EMBL/GenBank/DDBJ databases">
        <title>A high-quality chromosome-level genome assembly of rohu carp, Labeo rohita.</title>
        <authorList>
            <person name="Arick M.A. II"/>
            <person name="Hsu C.-Y."/>
            <person name="Magbanua Z."/>
            <person name="Pechanova O."/>
            <person name="Grover C."/>
            <person name="Miller E."/>
            <person name="Thrash A."/>
            <person name="Ezzel L."/>
            <person name="Alam S."/>
            <person name="Benzie J."/>
            <person name="Hamilton M."/>
            <person name="Karsi A."/>
            <person name="Lawrence M.L."/>
            <person name="Peterson D.G."/>
        </authorList>
    </citation>
    <scope>NUCLEOTIDE SEQUENCE [LARGE SCALE GENOMIC DNA]</scope>
    <source>
        <strain evidence="2">BAU-BD-2019</strain>
        <tissue evidence="1">Blood</tissue>
    </source>
</reference>
<gene>
    <name evidence="1" type="ORF">H4Q32_030853</name>
</gene>
<dbReference type="InterPro" id="IPR036875">
    <property type="entry name" value="Znf_CCHC_sf"/>
</dbReference>
<dbReference type="EMBL" id="JACTAM010002489">
    <property type="protein sequence ID" value="KAI2644578.1"/>
    <property type="molecule type" value="Genomic_DNA"/>
</dbReference>
<dbReference type="SUPFAM" id="SSF57756">
    <property type="entry name" value="Retrovirus zinc finger-like domains"/>
    <property type="match status" value="1"/>
</dbReference>
<evidence type="ECO:0000313" key="1">
    <source>
        <dbReference type="EMBL" id="KAI2644578.1"/>
    </source>
</evidence>
<accession>A0ABQ8L4M3</accession>
<keyword evidence="2" id="KW-1185">Reference proteome</keyword>